<keyword evidence="10" id="KW-1185">Reference proteome</keyword>
<dbReference type="GO" id="GO:0005216">
    <property type="term" value="F:monoatomic ion channel activity"/>
    <property type="evidence" value="ECO:0007669"/>
    <property type="project" value="InterPro"/>
</dbReference>
<dbReference type="EMBL" id="JXTC01000035">
    <property type="protein sequence ID" value="PON96853.1"/>
    <property type="molecule type" value="Genomic_DNA"/>
</dbReference>
<feature type="transmembrane region" description="Helical" evidence="7">
    <location>
        <begin position="70"/>
        <end position="92"/>
    </location>
</feature>
<feature type="domain" description="Ion transport" evidence="8">
    <location>
        <begin position="71"/>
        <end position="393"/>
    </location>
</feature>
<dbReference type="GO" id="GO:0016020">
    <property type="term" value="C:membrane"/>
    <property type="evidence" value="ECO:0007669"/>
    <property type="project" value="UniProtKB-SubCell"/>
</dbReference>
<keyword evidence="5" id="KW-0813">Transport</keyword>
<evidence type="ECO:0000259" key="8">
    <source>
        <dbReference type="Pfam" id="PF00520"/>
    </source>
</evidence>
<dbReference type="Pfam" id="PF00520">
    <property type="entry name" value="Ion_trans"/>
    <property type="match status" value="1"/>
</dbReference>
<feature type="compositionally biased region" description="Polar residues" evidence="6">
    <location>
        <begin position="39"/>
        <end position="51"/>
    </location>
</feature>
<sequence>MTPIDEKLVLHHTKIDQELASIHIHKPPEKVEREPEWTEIQSTTFSQSNEGAHSKKKGNQKPFLPKWNKFFIFACVVAVSLDPLFFYIFTIDQDNKCSLTHKKLAIFAVVSRSFMDVTYVLDIIYNVAKASEALKIDKQSGLTWKKGDQYVDYALAISKSLSWPHILVDFLAILPIPQVVILALFPKLRGRRALDTRKILNLLLLSQYVPRVIRIYQSSRELTRTPDLLKTPVWVKGAFKFFLYILASHVFGAFWYFFSFQRLTSCWFKAYSGQFRNEKPIYNGCYGEPSGEIIKYLDSACPVKTPNSTVFDFGIFIGALQSDLLESHDFPKKLLNCFWWGLRNMSSLGQNLQTSTYIWENLLAVSISISGLLLFLYLIGNLQTYMQLATTRSEEFRRTMKMKKLDVDLWIAKNDLGKERKPAIMQKLKCKLRENKDVDIENLLSILSPEDRKSIKRQLCLPRLRKKLWNKKKKPVNSSGTQFANVGGKSQSSKCHHLRQY</sequence>
<feature type="transmembrane region" description="Helical" evidence="7">
    <location>
        <begin position="166"/>
        <end position="186"/>
    </location>
</feature>
<gene>
    <name evidence="9" type="ORF">TorRG33x02_072320</name>
</gene>
<feature type="region of interest" description="Disordered" evidence="6">
    <location>
        <begin position="30"/>
        <end position="58"/>
    </location>
</feature>
<dbReference type="PANTHER" id="PTHR45651">
    <property type="entry name" value="CYCLIC NUCLEOTIDE-GATED ION CHANNEL 15-RELATED-RELATED"/>
    <property type="match status" value="1"/>
</dbReference>
<proteinExistence type="predicted"/>
<keyword evidence="2 7" id="KW-0812">Transmembrane</keyword>
<protein>
    <submittedName>
        <fullName evidence="9">Ion transport domain containing protein</fullName>
    </submittedName>
</protein>
<dbReference type="Gene3D" id="1.10.287.70">
    <property type="match status" value="1"/>
</dbReference>
<reference evidence="10" key="1">
    <citation type="submission" date="2016-06" db="EMBL/GenBank/DDBJ databases">
        <title>Parallel loss of symbiosis genes in relatives of nitrogen-fixing non-legume Parasponia.</title>
        <authorList>
            <person name="Van Velzen R."/>
            <person name="Holmer R."/>
            <person name="Bu F."/>
            <person name="Rutten L."/>
            <person name="Van Zeijl A."/>
            <person name="Liu W."/>
            <person name="Santuari L."/>
            <person name="Cao Q."/>
            <person name="Sharma T."/>
            <person name="Shen D."/>
            <person name="Roswanjaya Y."/>
            <person name="Wardhani T."/>
            <person name="Kalhor M.S."/>
            <person name="Jansen J."/>
            <person name="Van den Hoogen J."/>
            <person name="Gungor B."/>
            <person name="Hartog M."/>
            <person name="Hontelez J."/>
            <person name="Verver J."/>
            <person name="Yang W.-C."/>
            <person name="Schijlen E."/>
            <person name="Repin R."/>
            <person name="Schilthuizen M."/>
            <person name="Schranz E."/>
            <person name="Heidstra R."/>
            <person name="Miyata K."/>
            <person name="Fedorova E."/>
            <person name="Kohlen W."/>
            <person name="Bisseling T."/>
            <person name="Smit S."/>
            <person name="Geurts R."/>
        </authorList>
    </citation>
    <scope>NUCLEOTIDE SEQUENCE [LARGE SCALE GENOMIC DNA]</scope>
    <source>
        <strain evidence="10">cv. RG33-2</strain>
    </source>
</reference>
<dbReference type="STRING" id="63057.A0A2P5FGD7"/>
<dbReference type="InParanoid" id="A0A2P5FGD7"/>
<dbReference type="OrthoDB" id="421226at2759"/>
<comment type="subcellular location">
    <subcellularLocation>
        <location evidence="1">Membrane</location>
        <topology evidence="1">Multi-pass membrane protein</topology>
    </subcellularLocation>
</comment>
<dbReference type="PANTHER" id="PTHR45651:SF68">
    <property type="entry name" value="ION TRANSPORT DOMAIN-CONTAINING PROTEIN"/>
    <property type="match status" value="1"/>
</dbReference>
<keyword evidence="4 7" id="KW-0472">Membrane</keyword>
<keyword evidence="5" id="KW-0406">Ion transport</keyword>
<keyword evidence="5" id="KW-0407">Ion channel</keyword>
<name>A0A2P5FGD7_TREOI</name>
<evidence type="ECO:0000256" key="3">
    <source>
        <dbReference type="ARBA" id="ARBA00022989"/>
    </source>
</evidence>
<feature type="compositionally biased region" description="Polar residues" evidence="6">
    <location>
        <begin position="476"/>
        <end position="493"/>
    </location>
</feature>
<evidence type="ECO:0000313" key="9">
    <source>
        <dbReference type="EMBL" id="PON96853.1"/>
    </source>
</evidence>
<evidence type="ECO:0000256" key="1">
    <source>
        <dbReference type="ARBA" id="ARBA00004141"/>
    </source>
</evidence>
<accession>A0A2P5FGD7</accession>
<evidence type="ECO:0000256" key="2">
    <source>
        <dbReference type="ARBA" id="ARBA00022692"/>
    </source>
</evidence>
<organism evidence="9 10">
    <name type="scientific">Trema orientale</name>
    <name type="common">Charcoal tree</name>
    <name type="synonym">Celtis orientalis</name>
    <dbReference type="NCBI Taxonomy" id="63057"/>
    <lineage>
        <taxon>Eukaryota</taxon>
        <taxon>Viridiplantae</taxon>
        <taxon>Streptophyta</taxon>
        <taxon>Embryophyta</taxon>
        <taxon>Tracheophyta</taxon>
        <taxon>Spermatophyta</taxon>
        <taxon>Magnoliopsida</taxon>
        <taxon>eudicotyledons</taxon>
        <taxon>Gunneridae</taxon>
        <taxon>Pentapetalae</taxon>
        <taxon>rosids</taxon>
        <taxon>fabids</taxon>
        <taxon>Rosales</taxon>
        <taxon>Cannabaceae</taxon>
        <taxon>Trema</taxon>
    </lineage>
</organism>
<evidence type="ECO:0000313" key="10">
    <source>
        <dbReference type="Proteomes" id="UP000237000"/>
    </source>
</evidence>
<keyword evidence="3 7" id="KW-1133">Transmembrane helix</keyword>
<evidence type="ECO:0000256" key="6">
    <source>
        <dbReference type="SAM" id="MobiDB-lite"/>
    </source>
</evidence>
<comment type="caution">
    <text evidence="9">The sequence shown here is derived from an EMBL/GenBank/DDBJ whole genome shotgun (WGS) entry which is preliminary data.</text>
</comment>
<feature type="region of interest" description="Disordered" evidence="6">
    <location>
        <begin position="475"/>
        <end position="501"/>
    </location>
</feature>
<evidence type="ECO:0000256" key="4">
    <source>
        <dbReference type="ARBA" id="ARBA00023136"/>
    </source>
</evidence>
<dbReference type="SUPFAM" id="SSF81324">
    <property type="entry name" value="Voltage-gated potassium channels"/>
    <property type="match status" value="1"/>
</dbReference>
<dbReference type="AlphaFoldDB" id="A0A2P5FGD7"/>
<evidence type="ECO:0000256" key="7">
    <source>
        <dbReference type="SAM" id="Phobius"/>
    </source>
</evidence>
<feature type="transmembrane region" description="Helical" evidence="7">
    <location>
        <begin position="237"/>
        <end position="258"/>
    </location>
</feature>
<dbReference type="InterPro" id="IPR005821">
    <property type="entry name" value="Ion_trans_dom"/>
</dbReference>
<dbReference type="Proteomes" id="UP000237000">
    <property type="component" value="Unassembled WGS sequence"/>
</dbReference>
<feature type="transmembrane region" description="Helical" evidence="7">
    <location>
        <begin position="362"/>
        <end position="380"/>
    </location>
</feature>
<evidence type="ECO:0000256" key="5">
    <source>
        <dbReference type="ARBA" id="ARBA00023303"/>
    </source>
</evidence>